<sequence length="356" mass="38279">MSEFLNYEKLRDTGATQRVAEAATILRDGIRGGYSAQARLQEALTTSDFPALLGRAFEYEVLDLYRSYETQWQKVAQTTRLSSFNPTPLATLAGDIDYVHVNEAEEYKAADLLPGTVQIKNDKYGRVFPFTWEDVVNKNWDKLTQIPKRLAAGAAKLEDKVVFSTLFDAQGINQAFFSGASAADTKALSLENLKAAYAAVSGRDGVHGSAIDVERMVLVVPSALAVQAREILGAKEIRTKSGNSETVSANFLSSNIDIAVVPQLAQLNPAVTKKNTTWFLLPAAGSANPAIQRATLVGHETPDLRISNNTGISVTGGSIDAREGGFSDDTISYRGRHVTGAAAVFAHAAYASDGTK</sequence>
<reference evidence="1" key="1">
    <citation type="journal article" date="2021" name="Proc. Natl. Acad. Sci. U.S.A.">
        <title>A Catalog of Tens of Thousands of Viruses from Human Metagenomes Reveals Hidden Associations with Chronic Diseases.</title>
        <authorList>
            <person name="Tisza M.J."/>
            <person name="Buck C.B."/>
        </authorList>
    </citation>
    <scope>NUCLEOTIDE SEQUENCE</scope>
    <source>
        <strain evidence="1">CtZPw9</strain>
    </source>
</reference>
<accession>A0A8S5LY60</accession>
<name>A0A8S5LY60_9CAUD</name>
<protein>
    <submittedName>
        <fullName evidence="1">Major capsid protein</fullName>
    </submittedName>
</protein>
<proteinExistence type="predicted"/>
<dbReference type="Pfam" id="PF25209">
    <property type="entry name" value="Phage_capsid_4"/>
    <property type="match status" value="1"/>
</dbReference>
<evidence type="ECO:0000313" key="1">
    <source>
        <dbReference type="EMBL" id="DAD74783.1"/>
    </source>
</evidence>
<organism evidence="1">
    <name type="scientific">Siphoviridae sp. ctZPw9</name>
    <dbReference type="NCBI Taxonomy" id="2826383"/>
    <lineage>
        <taxon>Viruses</taxon>
        <taxon>Duplodnaviria</taxon>
        <taxon>Heunggongvirae</taxon>
        <taxon>Uroviricota</taxon>
        <taxon>Caudoviricetes</taxon>
    </lineage>
</organism>
<dbReference type="EMBL" id="BK014765">
    <property type="protein sequence ID" value="DAD74783.1"/>
    <property type="molecule type" value="Genomic_DNA"/>
</dbReference>